<evidence type="ECO:0000313" key="1">
    <source>
        <dbReference type="EMBL" id="KAJ5449536.1"/>
    </source>
</evidence>
<dbReference type="RefSeq" id="XP_056765071.1">
    <property type="nucleotide sequence ID" value="XM_056909367.1"/>
</dbReference>
<dbReference type="GO" id="GO:0003676">
    <property type="term" value="F:nucleic acid binding"/>
    <property type="evidence" value="ECO:0007669"/>
    <property type="project" value="InterPro"/>
</dbReference>
<gene>
    <name evidence="1" type="ORF">N7458_005985</name>
</gene>
<dbReference type="InterPro" id="IPR036397">
    <property type="entry name" value="RNaseH_sf"/>
</dbReference>
<reference evidence="1" key="2">
    <citation type="journal article" date="2023" name="IMA Fungus">
        <title>Comparative genomic study of the Penicillium genus elucidates a diverse pangenome and 15 lateral gene transfer events.</title>
        <authorList>
            <person name="Petersen C."/>
            <person name="Sorensen T."/>
            <person name="Nielsen M.R."/>
            <person name="Sondergaard T.E."/>
            <person name="Sorensen J.L."/>
            <person name="Fitzpatrick D.A."/>
            <person name="Frisvad J.C."/>
            <person name="Nielsen K.L."/>
        </authorList>
    </citation>
    <scope>NUCLEOTIDE SEQUENCE</scope>
    <source>
        <strain evidence="1">IBT 16125</strain>
    </source>
</reference>
<protein>
    <recommendedName>
        <fullName evidence="3">Reverse transcriptase</fullName>
    </recommendedName>
</protein>
<comment type="caution">
    <text evidence="1">The sequence shown here is derived from an EMBL/GenBank/DDBJ whole genome shotgun (WGS) entry which is preliminary data.</text>
</comment>
<reference evidence="1" key="1">
    <citation type="submission" date="2022-12" db="EMBL/GenBank/DDBJ databases">
        <authorList>
            <person name="Petersen C."/>
        </authorList>
    </citation>
    <scope>NUCLEOTIDE SEQUENCE</scope>
    <source>
        <strain evidence="1">IBT 16125</strain>
    </source>
</reference>
<accession>A0AAD6C3P1</accession>
<evidence type="ECO:0008006" key="3">
    <source>
        <dbReference type="Google" id="ProtNLM"/>
    </source>
</evidence>
<evidence type="ECO:0000313" key="2">
    <source>
        <dbReference type="Proteomes" id="UP001213681"/>
    </source>
</evidence>
<organism evidence="1 2">
    <name type="scientific">Penicillium daleae</name>
    <dbReference type="NCBI Taxonomy" id="63821"/>
    <lineage>
        <taxon>Eukaryota</taxon>
        <taxon>Fungi</taxon>
        <taxon>Dikarya</taxon>
        <taxon>Ascomycota</taxon>
        <taxon>Pezizomycotina</taxon>
        <taxon>Eurotiomycetes</taxon>
        <taxon>Eurotiomycetidae</taxon>
        <taxon>Eurotiales</taxon>
        <taxon>Aspergillaceae</taxon>
        <taxon>Penicillium</taxon>
    </lineage>
</organism>
<dbReference type="EMBL" id="JAPVEA010000006">
    <property type="protein sequence ID" value="KAJ5449536.1"/>
    <property type="molecule type" value="Genomic_DNA"/>
</dbReference>
<proteinExistence type="predicted"/>
<dbReference type="GeneID" id="81599610"/>
<dbReference type="Gene3D" id="3.30.420.10">
    <property type="entry name" value="Ribonuclease H-like superfamily/Ribonuclease H"/>
    <property type="match status" value="1"/>
</dbReference>
<sequence length="392" mass="43657">MDTRLKYKEHIARVASKGLEAAMELRRLRGLTSVTARQLFTSTVAPVVDYASTVWMHACKDKASGPINRVQRVGAQAIVGTFLTVATSVAEAEAHIAAAQHRFWRRAVKMWTDIHTLPETNPLRRSTACIKKFRRYHRSPLYQVADALKNIEMETLETINPFTLAPWETRMQTGVEARPDSRTVPGGSMQVAVSSSARNGLVGFGVAIEKQPPRYRKLKLKSFFVTLGARSEQNPFSAELAAMAHTLNMLVGLEGYRITLLTSNKAAALTIRNPRQQSGQEFVCQTYKLIKRLQRKGNHINIRWVPTSKDNKLLGLAKAQARTATQKDAVPQGSVPRMKSTTLNIARSQAATSNDLPENVGRHVKRIDAALPGKHTRQLYDRLSWKEASVLA</sequence>
<dbReference type="Proteomes" id="UP001213681">
    <property type="component" value="Unassembled WGS sequence"/>
</dbReference>
<dbReference type="AlphaFoldDB" id="A0AAD6C3P1"/>
<keyword evidence="2" id="KW-1185">Reference proteome</keyword>
<name>A0AAD6C3P1_9EURO</name>